<accession>A0A679JDK3</accession>
<name>A0A679JDK3_9HYPH</name>
<evidence type="ECO:0008006" key="3">
    <source>
        <dbReference type="Google" id="ProtNLM"/>
    </source>
</evidence>
<organism evidence="2">
    <name type="scientific">Methylobacterium bullatum</name>
    <dbReference type="NCBI Taxonomy" id="570505"/>
    <lineage>
        <taxon>Bacteria</taxon>
        <taxon>Pseudomonadati</taxon>
        <taxon>Pseudomonadota</taxon>
        <taxon>Alphaproteobacteria</taxon>
        <taxon>Hyphomicrobiales</taxon>
        <taxon>Methylobacteriaceae</taxon>
        <taxon>Methylobacterium</taxon>
    </lineage>
</organism>
<dbReference type="EMBL" id="LR743510">
    <property type="protein sequence ID" value="CAA2136832.1"/>
    <property type="molecule type" value="Genomic_DNA"/>
</dbReference>
<evidence type="ECO:0000256" key="1">
    <source>
        <dbReference type="SAM" id="Coils"/>
    </source>
</evidence>
<dbReference type="RefSeq" id="WP_339158926.1">
    <property type="nucleotide sequence ID" value="NZ_LR743510.1"/>
</dbReference>
<geneLocation type="plasmid" evidence="2">
    <name>1</name>
</geneLocation>
<keyword evidence="1" id="KW-0175">Coiled coil</keyword>
<evidence type="ECO:0000313" key="2">
    <source>
        <dbReference type="EMBL" id="CAA2136832.1"/>
    </source>
</evidence>
<gene>
    <name evidence="2" type="ORF">MBLL_00359</name>
</gene>
<feature type="coiled-coil region" evidence="1">
    <location>
        <begin position="239"/>
        <end position="287"/>
    </location>
</feature>
<protein>
    <recommendedName>
        <fullName evidence="3">Plasmid recombination enzyme</fullName>
    </recommendedName>
</protein>
<sequence length="384" mass="42026">MDWKTCVRLRKIKTQTNLASLQSHGRRLDPSSKDRIDPGRTQRNIAFSAYLPEDPLNLVAAWEVATATLGASRYGRAAIAAHVLVIVSPGCVDAAGDRHDPANPINVVLVREAVAWAEQVFGTGSVFAGRLDVDEHGAGVVDLFVMPVRLRPMNARVSKRIITVAGALEGVRQAHGTLTSFEALQTSWWQHARSTIDPRLKRGTPKKETDRRHVHADVYRTTAAAIEPEIRAAAEAEVAGEIEARRTRLERQQAEAERHLAALGRQRREVEDKLAALTAERERLCVAAAAIERRARTAACEALDALSTGVRALLDGRIDRIEADAAGQSVLRFATQMPSLEQRKLAEVLRPGWCIGLPEALMMLQEHGANGRDIDSRTTSGPVI</sequence>
<keyword evidence="2" id="KW-0614">Plasmid</keyword>
<dbReference type="AlphaFoldDB" id="A0A679JDK3"/>
<proteinExistence type="predicted"/>
<dbReference type="Gene3D" id="3.30.930.30">
    <property type="match status" value="1"/>
</dbReference>
<reference evidence="2" key="1">
    <citation type="submission" date="2019-12" db="EMBL/GenBank/DDBJ databases">
        <authorList>
            <person name="Cremers G."/>
        </authorList>
    </citation>
    <scope>NUCLEOTIDE SEQUENCE</scope>
    <source>
        <strain evidence="2">Mbul2</strain>
        <plasmid evidence="2">1</plasmid>
    </source>
</reference>